<dbReference type="InterPro" id="IPR003703">
    <property type="entry name" value="Acyl_CoA_thio"/>
</dbReference>
<evidence type="ECO:0000259" key="2">
    <source>
        <dbReference type="Pfam" id="PF02551"/>
    </source>
</evidence>
<sequence>MMASFSPFEEGLEYQQAMPTYPAPDVLLTEQQLKDQVVGKIPDALKARFMRQRHIEIKPVQPRDPIHPKIMEPSQANWLRIPQLGKQSIQVQQALLAFSSDFYLIGTGLMPHGISFMTKGLQAASIDHSMHFHRPFDMNDWLLYDMWCDTTSQSKSLNHGQFWQNGKLVATTQQQGLMRLR</sequence>
<dbReference type="SUPFAM" id="SSF54637">
    <property type="entry name" value="Thioesterase/thiol ester dehydrase-isomerase"/>
    <property type="match status" value="1"/>
</dbReference>
<dbReference type="Pfam" id="PF02551">
    <property type="entry name" value="Acyl_CoA_thio"/>
    <property type="match status" value="1"/>
</dbReference>
<dbReference type="EMBL" id="KN648823">
    <property type="protein sequence ID" value="KHN34712.1"/>
    <property type="molecule type" value="Genomic_DNA"/>
</dbReference>
<comment type="similarity">
    <text evidence="1">Belongs to the C/M/P thioester hydrolase family.</text>
</comment>
<feature type="domain" description="Acyl-CoA thioesterase 2 C-terminal" evidence="2">
    <location>
        <begin position="46"/>
        <end position="177"/>
    </location>
</feature>
<name>A0A0B2RSE3_GLYSO</name>
<dbReference type="InterPro" id="IPR025652">
    <property type="entry name" value="TesB_C"/>
</dbReference>
<dbReference type="InterPro" id="IPR029069">
    <property type="entry name" value="HotDog_dom_sf"/>
</dbReference>
<dbReference type="CDD" id="cd03444">
    <property type="entry name" value="Thioesterase_II_repeat1"/>
    <property type="match status" value="1"/>
</dbReference>
<dbReference type="GO" id="GO:0005829">
    <property type="term" value="C:cytosol"/>
    <property type="evidence" value="ECO:0007669"/>
    <property type="project" value="TreeGrafter"/>
</dbReference>
<dbReference type="PANTHER" id="PTHR11066:SF34">
    <property type="entry name" value="ACYL-COENZYME A THIOESTERASE 8"/>
    <property type="match status" value="1"/>
</dbReference>
<dbReference type="EC" id="3.1.2.27" evidence="3"/>
<reference evidence="3" key="1">
    <citation type="submission" date="2014-07" db="EMBL/GenBank/DDBJ databases">
        <title>Identification of a novel salt tolerance gene in wild soybean by whole-genome sequencing.</title>
        <authorList>
            <person name="Lam H.-M."/>
            <person name="Qi X."/>
            <person name="Li M.-W."/>
            <person name="Liu X."/>
            <person name="Xie M."/>
            <person name="Ni M."/>
            <person name="Xu X."/>
        </authorList>
    </citation>
    <scope>NUCLEOTIDE SEQUENCE [LARGE SCALE GENOMIC DNA]</scope>
    <source>
        <tissue evidence="3">Root</tissue>
    </source>
</reference>
<proteinExistence type="inferred from homology"/>
<dbReference type="PANTHER" id="PTHR11066">
    <property type="entry name" value="ACYL-COA THIOESTERASE"/>
    <property type="match status" value="1"/>
</dbReference>
<dbReference type="InterPro" id="IPR042171">
    <property type="entry name" value="Acyl-CoA_hotdog"/>
</dbReference>
<dbReference type="AlphaFoldDB" id="A0A0B2RSE3"/>
<dbReference type="GO" id="GO:0033882">
    <property type="term" value="F:choloyl-CoA hydrolase activity"/>
    <property type="evidence" value="ECO:0007669"/>
    <property type="project" value="UniProtKB-EC"/>
</dbReference>
<gene>
    <name evidence="3" type="ORF">glysoja_050339</name>
</gene>
<dbReference type="Gene3D" id="2.40.160.210">
    <property type="entry name" value="Acyl-CoA thioesterase, double hotdog domain"/>
    <property type="match status" value="1"/>
</dbReference>
<evidence type="ECO:0000256" key="1">
    <source>
        <dbReference type="ARBA" id="ARBA00006538"/>
    </source>
</evidence>
<accession>A0A0B2RSE3</accession>
<organism evidence="3">
    <name type="scientific">Glycine soja</name>
    <name type="common">Wild soybean</name>
    <dbReference type="NCBI Taxonomy" id="3848"/>
    <lineage>
        <taxon>Eukaryota</taxon>
        <taxon>Viridiplantae</taxon>
        <taxon>Streptophyta</taxon>
        <taxon>Embryophyta</taxon>
        <taxon>Tracheophyta</taxon>
        <taxon>Spermatophyta</taxon>
        <taxon>Magnoliopsida</taxon>
        <taxon>eudicotyledons</taxon>
        <taxon>Gunneridae</taxon>
        <taxon>Pentapetalae</taxon>
        <taxon>rosids</taxon>
        <taxon>fabids</taxon>
        <taxon>Fabales</taxon>
        <taxon>Fabaceae</taxon>
        <taxon>Papilionoideae</taxon>
        <taxon>50 kb inversion clade</taxon>
        <taxon>NPAAA clade</taxon>
        <taxon>indigoferoid/millettioid clade</taxon>
        <taxon>Phaseoleae</taxon>
        <taxon>Glycine</taxon>
        <taxon>Glycine subgen. Soja</taxon>
    </lineage>
</organism>
<dbReference type="Proteomes" id="UP000053555">
    <property type="component" value="Unassembled WGS sequence"/>
</dbReference>
<protein>
    <submittedName>
        <fullName evidence="3">Acyl-CoA thioesterase 2</fullName>
        <ecNumber evidence="3">3.1.2.27</ecNumber>
    </submittedName>
</protein>
<dbReference type="GO" id="GO:0006637">
    <property type="term" value="P:acyl-CoA metabolic process"/>
    <property type="evidence" value="ECO:0007669"/>
    <property type="project" value="InterPro"/>
</dbReference>
<keyword evidence="3" id="KW-0378">Hydrolase</keyword>
<dbReference type="GO" id="GO:0009062">
    <property type="term" value="P:fatty acid catabolic process"/>
    <property type="evidence" value="ECO:0007669"/>
    <property type="project" value="TreeGrafter"/>
</dbReference>
<evidence type="ECO:0000313" key="3">
    <source>
        <dbReference type="EMBL" id="KHN34712.1"/>
    </source>
</evidence>
<dbReference type="GO" id="GO:0047617">
    <property type="term" value="F:fatty acyl-CoA hydrolase activity"/>
    <property type="evidence" value="ECO:0007669"/>
    <property type="project" value="InterPro"/>
</dbReference>